<dbReference type="EMBL" id="JABFCX010000001">
    <property type="protein sequence ID" value="NNU14763.1"/>
    <property type="molecule type" value="Genomic_DNA"/>
</dbReference>
<keyword evidence="2" id="KW-0378">Hydrolase</keyword>
<dbReference type="InterPro" id="IPR029000">
    <property type="entry name" value="Cyclophilin-like_dom_sf"/>
</dbReference>
<dbReference type="InterPro" id="IPR003778">
    <property type="entry name" value="CT_A_B"/>
</dbReference>
<keyword evidence="3" id="KW-0067">ATP-binding</keyword>
<reference evidence="5 6" key="1">
    <citation type="submission" date="2020-05" db="EMBL/GenBank/DDBJ databases">
        <title>Parvularcula mediterraneae sp. nov., isolated from polypropylene straw from shallow seawater of the seashore of Laganas in Zakynthos island, Greece.</title>
        <authorList>
            <person name="Szabo I."/>
            <person name="Al-Omari J."/>
            <person name="Rado J."/>
            <person name="Szerdahelyi G.S."/>
        </authorList>
    </citation>
    <scope>NUCLEOTIDE SEQUENCE [LARGE SCALE GENOMIC DNA]</scope>
    <source>
        <strain evidence="5 6">ZS-1/3</strain>
    </source>
</reference>
<name>A0A7Y3RIN1_9PROT</name>
<dbReference type="PANTHER" id="PTHR43309">
    <property type="entry name" value="5-OXOPROLINASE SUBUNIT C"/>
    <property type="match status" value="1"/>
</dbReference>
<sequence>MSLRVLKPGPQSILQAYPRIGFRHVGVPWSGPADQLSATLANHLCGNGFGNPVLEIPMGGAAFEAQQDVALAVTGGQAELAVDGQPAGLGQALLLKKNSKLSIGSVSAGFRVYLAVAGGFEAAEVMASASTYLPASLGGFAGRALREGDVLEVGSNQSTTRDLPSDLLPRFAQSHIIRVTRSPEFSALPRAAQRGLFSKPFTASRQLSRMGVPLEAEALALDRSEIASAPVHPGTVQLPPSGLPIILGPDAQTTGGYPRVLSVIAADMHRLGQIGPGHRVQFFERTEEEAEADFRGLCARYAGVLTPRELSPTPAR</sequence>
<feature type="domain" description="Carboxyltransferase" evidence="4">
    <location>
        <begin position="24"/>
        <end position="301"/>
    </location>
</feature>
<evidence type="ECO:0000256" key="2">
    <source>
        <dbReference type="ARBA" id="ARBA00022801"/>
    </source>
</evidence>
<gene>
    <name evidence="5" type="ORF">HK107_00310</name>
</gene>
<dbReference type="SUPFAM" id="SSF50891">
    <property type="entry name" value="Cyclophilin-like"/>
    <property type="match status" value="1"/>
</dbReference>
<evidence type="ECO:0000256" key="3">
    <source>
        <dbReference type="ARBA" id="ARBA00022840"/>
    </source>
</evidence>
<dbReference type="InterPro" id="IPR052708">
    <property type="entry name" value="PxpC"/>
</dbReference>
<keyword evidence="5" id="KW-0808">Transferase</keyword>
<keyword evidence="6" id="KW-1185">Reference proteome</keyword>
<organism evidence="5 6">
    <name type="scientific">Parvularcula mediterranea</name>
    <dbReference type="NCBI Taxonomy" id="2732508"/>
    <lineage>
        <taxon>Bacteria</taxon>
        <taxon>Pseudomonadati</taxon>
        <taxon>Pseudomonadota</taxon>
        <taxon>Alphaproteobacteria</taxon>
        <taxon>Parvularculales</taxon>
        <taxon>Parvularculaceae</taxon>
        <taxon>Parvularcula</taxon>
    </lineage>
</organism>
<evidence type="ECO:0000313" key="5">
    <source>
        <dbReference type="EMBL" id="NNU14763.1"/>
    </source>
</evidence>
<dbReference type="NCBIfam" id="TIGR00724">
    <property type="entry name" value="urea_amlyse_rel"/>
    <property type="match status" value="1"/>
</dbReference>
<dbReference type="AlphaFoldDB" id="A0A7Y3RIN1"/>
<dbReference type="PANTHER" id="PTHR43309:SF3">
    <property type="entry name" value="5-OXOPROLINASE SUBUNIT C"/>
    <property type="match status" value="1"/>
</dbReference>
<dbReference type="Pfam" id="PF02626">
    <property type="entry name" value="CT_A_B"/>
    <property type="match status" value="1"/>
</dbReference>
<accession>A0A7Y3RIN1</accession>
<evidence type="ECO:0000256" key="1">
    <source>
        <dbReference type="ARBA" id="ARBA00022741"/>
    </source>
</evidence>
<dbReference type="GO" id="GO:0016787">
    <property type="term" value="F:hydrolase activity"/>
    <property type="evidence" value="ECO:0007669"/>
    <property type="project" value="UniProtKB-KW"/>
</dbReference>
<dbReference type="Proteomes" id="UP000536835">
    <property type="component" value="Unassembled WGS sequence"/>
</dbReference>
<comment type="caution">
    <text evidence="5">The sequence shown here is derived from an EMBL/GenBank/DDBJ whole genome shotgun (WGS) entry which is preliminary data.</text>
</comment>
<dbReference type="SMART" id="SM00797">
    <property type="entry name" value="AHS2"/>
    <property type="match status" value="1"/>
</dbReference>
<dbReference type="GO" id="GO:0016740">
    <property type="term" value="F:transferase activity"/>
    <property type="evidence" value="ECO:0007669"/>
    <property type="project" value="UniProtKB-KW"/>
</dbReference>
<keyword evidence="1" id="KW-0547">Nucleotide-binding</keyword>
<dbReference type="Gene3D" id="2.40.100.10">
    <property type="entry name" value="Cyclophilin-like"/>
    <property type="match status" value="1"/>
</dbReference>
<dbReference type="GO" id="GO:0005524">
    <property type="term" value="F:ATP binding"/>
    <property type="evidence" value="ECO:0007669"/>
    <property type="project" value="UniProtKB-KW"/>
</dbReference>
<dbReference type="RefSeq" id="WP_173195661.1">
    <property type="nucleotide sequence ID" value="NZ_JABFCX010000001.1"/>
</dbReference>
<proteinExistence type="predicted"/>
<protein>
    <submittedName>
        <fullName evidence="5">Biotin-dependent carboxyltransferase</fullName>
    </submittedName>
</protein>
<evidence type="ECO:0000313" key="6">
    <source>
        <dbReference type="Proteomes" id="UP000536835"/>
    </source>
</evidence>
<evidence type="ECO:0000259" key="4">
    <source>
        <dbReference type="SMART" id="SM00797"/>
    </source>
</evidence>